<dbReference type="InterPro" id="IPR009936">
    <property type="entry name" value="DUF1468"/>
</dbReference>
<sequence length="175" mass="18130">MTSSRTADPASAPGRRQGLSELLVPVLLLGIGLAVLVDASGLEEGLGRSGPVGPKAIPYAIGAALVAAALWLAVDVLRGGRGEQESGEDVDLSHGSDWRTLGVLFGALLVNTLLIERVGWPVSGAVLFFGSAYALGSRRVVRDVVLSFALSIGSWYLFVLGLDIELPVGLLNGIL</sequence>
<reference evidence="3" key="1">
    <citation type="submission" date="2020-02" db="EMBL/GenBank/DDBJ databases">
        <authorList>
            <person name="Meier V. D."/>
        </authorList>
    </citation>
    <scope>NUCLEOTIDE SEQUENCE</scope>
    <source>
        <strain evidence="3">AVDCRST_MAG07</strain>
    </source>
</reference>
<accession>A0A6J4LUJ5</accession>
<keyword evidence="1" id="KW-0812">Transmembrane</keyword>
<evidence type="ECO:0000256" key="1">
    <source>
        <dbReference type="SAM" id="Phobius"/>
    </source>
</evidence>
<protein>
    <recommendedName>
        <fullName evidence="2">DUF1468 domain-containing protein</fullName>
    </recommendedName>
</protein>
<feature type="transmembrane region" description="Helical" evidence="1">
    <location>
        <begin position="144"/>
        <end position="162"/>
    </location>
</feature>
<keyword evidence="1" id="KW-0472">Membrane</keyword>
<dbReference type="AlphaFoldDB" id="A0A6J4LUJ5"/>
<gene>
    <name evidence="3" type="ORF">AVDCRST_MAG07-2440</name>
</gene>
<organism evidence="3">
    <name type="scientific">uncultured Frankineae bacterium</name>
    <dbReference type="NCBI Taxonomy" id="437475"/>
    <lineage>
        <taxon>Bacteria</taxon>
        <taxon>Bacillati</taxon>
        <taxon>Actinomycetota</taxon>
        <taxon>Actinomycetes</taxon>
        <taxon>Frankiales</taxon>
        <taxon>environmental samples</taxon>
    </lineage>
</organism>
<dbReference type="EMBL" id="CADCUB010000119">
    <property type="protein sequence ID" value="CAA9342322.1"/>
    <property type="molecule type" value="Genomic_DNA"/>
</dbReference>
<keyword evidence="1" id="KW-1133">Transmembrane helix</keyword>
<dbReference type="Pfam" id="PF07331">
    <property type="entry name" value="TctB"/>
    <property type="match status" value="1"/>
</dbReference>
<proteinExistence type="predicted"/>
<feature type="transmembrane region" description="Helical" evidence="1">
    <location>
        <begin position="57"/>
        <end position="77"/>
    </location>
</feature>
<evidence type="ECO:0000259" key="2">
    <source>
        <dbReference type="Pfam" id="PF07331"/>
    </source>
</evidence>
<feature type="domain" description="DUF1468" evidence="2">
    <location>
        <begin position="24"/>
        <end position="167"/>
    </location>
</feature>
<evidence type="ECO:0000313" key="3">
    <source>
        <dbReference type="EMBL" id="CAA9342322.1"/>
    </source>
</evidence>
<feature type="transmembrane region" description="Helical" evidence="1">
    <location>
        <begin position="20"/>
        <end position="37"/>
    </location>
</feature>
<name>A0A6J4LUJ5_9ACTN</name>